<reference evidence="1 2" key="1">
    <citation type="journal article" date="2014" name="Nature">
        <title>The genome of the recently domesticated crop plant sugar beet (Beta vulgaris).</title>
        <authorList>
            <person name="Dohm J.C."/>
            <person name="Minoche A.E."/>
            <person name="Holtgrawe D."/>
            <person name="Capella-Gutierrez S."/>
            <person name="Zakrzewski F."/>
            <person name="Tafer H."/>
            <person name="Rupp O."/>
            <person name="Sorensen T.R."/>
            <person name="Stracke R."/>
            <person name="Reinhardt R."/>
            <person name="Goesmann A."/>
            <person name="Kraft T."/>
            <person name="Schulz B."/>
            <person name="Stadler P.F."/>
            <person name="Schmidt T."/>
            <person name="Gabaldon T."/>
            <person name="Lehrach H."/>
            <person name="Weisshaar B."/>
            <person name="Himmelbauer H."/>
        </authorList>
    </citation>
    <scope>NUCLEOTIDE SEQUENCE [LARGE SCALE GENOMIC DNA]</scope>
    <source>
        <tissue evidence="1">Taproot</tissue>
    </source>
</reference>
<accession>A0A0J8CWL0</accession>
<dbReference type="PANTHER" id="PTHR35505:SF1">
    <property type="entry name" value="SNF2 DOMAIN PROTEIN"/>
    <property type="match status" value="1"/>
</dbReference>
<dbReference type="PANTHER" id="PTHR35505">
    <property type="entry name" value="OS01G0600300 PROTEIN"/>
    <property type="match status" value="1"/>
</dbReference>
<sequence length="479" mass="54430">MIVQDDNLGKILALKELFHLLVSSTGPCCSSLKKVAVLAPLFFELYNLVLELRKHTVLSLDKVIIVEIGCLIDRLTSFISLCCYEGVDDHDDSLAFSPCFVDLVKVWTVQRRESGFEFEDDFKMFFPMISDDVRNGLRVGSRVGVLAGIVMCQTFLLNLCLKFGLEGSQEKREKDVLNLAVNIITGFRSCYFFDTLLKMLLESSLPVNSLLVNVSLSPVSQYVYFISSCSQLLVFCTLFCWYWCLQTVVDEVLLRKAMFDAVILVDYPFFNPGFETRLCSHHLNSLATTWLFVADKGLQFARKNGDQTKVISYTKAFSESLIHCQLLKWISTQFVMVEDANKTNLSTPVAFMEWLVHLKSQALRGFNDDQFSMLLERAMNYISEMKSGPTYLDPDGNNCIDQNVGEDGGVNEDLEMIDTIDGAKTVCNSNFTVIETCRKRKGEKDEEGLRVKLFKYQIHDSPIKNFSPFQNEVSLIRRS</sequence>
<evidence type="ECO:0000313" key="2">
    <source>
        <dbReference type="Proteomes" id="UP000035740"/>
    </source>
</evidence>
<dbReference type="OrthoDB" id="1660458at2759"/>
<dbReference type="AlphaFoldDB" id="A0A0J8CWL0"/>
<dbReference type="Proteomes" id="UP000035740">
    <property type="component" value="Chromosome 2"/>
</dbReference>
<name>A0A0J8CWL0_BETVV</name>
<evidence type="ECO:0000313" key="1">
    <source>
        <dbReference type="EMBL" id="KMT17992.1"/>
    </source>
</evidence>
<organism evidence="1 2">
    <name type="scientific">Beta vulgaris subsp. vulgaris</name>
    <name type="common">Beet</name>
    <dbReference type="NCBI Taxonomy" id="3555"/>
    <lineage>
        <taxon>Eukaryota</taxon>
        <taxon>Viridiplantae</taxon>
        <taxon>Streptophyta</taxon>
        <taxon>Embryophyta</taxon>
        <taxon>Tracheophyta</taxon>
        <taxon>Spermatophyta</taxon>
        <taxon>Magnoliopsida</taxon>
        <taxon>eudicotyledons</taxon>
        <taxon>Gunneridae</taxon>
        <taxon>Pentapetalae</taxon>
        <taxon>Caryophyllales</taxon>
        <taxon>Chenopodiaceae</taxon>
        <taxon>Betoideae</taxon>
        <taxon>Beta</taxon>
    </lineage>
</organism>
<dbReference type="OMA" id="FRMMLEP"/>
<gene>
    <name evidence="1" type="ORF">BVRB_2g033370</name>
</gene>
<dbReference type="Gramene" id="KMT17992">
    <property type="protein sequence ID" value="KMT17992"/>
    <property type="gene ID" value="BVRB_2g033370"/>
</dbReference>
<keyword evidence="2" id="KW-1185">Reference proteome</keyword>
<protein>
    <submittedName>
        <fullName evidence="1">Uncharacterized protein</fullName>
    </submittedName>
</protein>
<dbReference type="ExpressionAtlas" id="A0A0J8CWL0">
    <property type="expression patterns" value="baseline and differential"/>
</dbReference>
<proteinExistence type="predicted"/>
<dbReference type="EMBL" id="KQ090040">
    <property type="protein sequence ID" value="KMT17992.1"/>
    <property type="molecule type" value="Genomic_DNA"/>
</dbReference>